<dbReference type="Gene3D" id="3.40.50.2300">
    <property type="match status" value="1"/>
</dbReference>
<accession>A0ABX7B6I2</accession>
<dbReference type="CDD" id="cd00156">
    <property type="entry name" value="REC"/>
    <property type="match status" value="1"/>
</dbReference>
<dbReference type="PROSITE" id="PS50113">
    <property type="entry name" value="PAC"/>
    <property type="match status" value="1"/>
</dbReference>
<sequence length="704" mass="76101">MTATAEQRLEKTNARLRRLSEAMERIQAAESREEVIDSVRDAAGGLCGADGVTVVLRTGDECHYVAEDAIGPLWSGQRFPLASCISGWAMLNRRTAVVPDVYRDGRVSSDVYRTTFVKSLITIPIGRDEPNSAIGVYWAEVRTPDAEEVAVLETLARAAATALRVIGLLGSLGDAKDRAERAHAQALAQLVEREKAEAALRTSEARFRTLSEAIPQLVWTAVGQGDWTWASRQWIAFTGQAGPDALHWGWLEPVHPDDRAATRAAWSAAPSRGWLDVDHRLRRADGEYRWFQTRAVPIRGADGGITHWCGTCTDVSALKEVEAAMRYARDEAERANRAKSHFLATASHDLRQPVTAACLYMDLLNRRLTDPDARALADMVELSLQGLRGLLSGLLELARLEAGVVRPDRAAFPLDALLQRLAGEFAGQARATGLRLAVPATPLAVLTDQVMLELILRNLIGNALKYTDRGGILVEAAEEDGGVVRIDVRDTGRGIPGDQIARIFEDYYQGGDPADPSGGFGIGLATVRRIADVLGLRIGVASRVSVGSTFSVRVPRADPASVRPAPAPVPEIGDLRRCSVLMAEDDAIIAAALVMEMRDWGLDVTRVSGVGELRACLAGRESPFDLIVSDYRLGDGSGFEAIEAVREKWPTPAILMTGDTAPEVLRQADRDGIRLLHKPLAGSDLKRAIAGLLEPGSRGPVSAD</sequence>
<dbReference type="InterPro" id="IPR003594">
    <property type="entry name" value="HATPase_dom"/>
</dbReference>
<dbReference type="Pfam" id="PF00072">
    <property type="entry name" value="Response_reg"/>
    <property type="match status" value="1"/>
</dbReference>
<feature type="modified residue" description="4-aspartylphosphate" evidence="6">
    <location>
        <position position="630"/>
    </location>
</feature>
<dbReference type="InterPro" id="IPR000700">
    <property type="entry name" value="PAS-assoc_C"/>
</dbReference>
<organism evidence="11 12">
    <name type="scientific">Skermanella cutis</name>
    <dbReference type="NCBI Taxonomy" id="2775420"/>
    <lineage>
        <taxon>Bacteria</taxon>
        <taxon>Pseudomonadati</taxon>
        <taxon>Pseudomonadota</taxon>
        <taxon>Alphaproteobacteria</taxon>
        <taxon>Rhodospirillales</taxon>
        <taxon>Azospirillaceae</taxon>
        <taxon>Skermanella</taxon>
    </lineage>
</organism>
<evidence type="ECO:0000313" key="11">
    <source>
        <dbReference type="EMBL" id="QQP89995.1"/>
    </source>
</evidence>
<evidence type="ECO:0000256" key="7">
    <source>
        <dbReference type="SAM" id="Coils"/>
    </source>
</evidence>
<keyword evidence="12" id="KW-1185">Reference proteome</keyword>
<evidence type="ECO:0000313" key="12">
    <source>
        <dbReference type="Proteomes" id="UP000595197"/>
    </source>
</evidence>
<dbReference type="SMART" id="SM00388">
    <property type="entry name" value="HisKA"/>
    <property type="match status" value="1"/>
</dbReference>
<dbReference type="SMART" id="SM00065">
    <property type="entry name" value="GAF"/>
    <property type="match status" value="1"/>
</dbReference>
<feature type="domain" description="PAC" evidence="10">
    <location>
        <begin position="275"/>
        <end position="327"/>
    </location>
</feature>
<evidence type="ECO:0000256" key="4">
    <source>
        <dbReference type="ARBA" id="ARBA00022679"/>
    </source>
</evidence>
<dbReference type="Gene3D" id="3.30.565.10">
    <property type="entry name" value="Histidine kinase-like ATPase, C-terminal domain"/>
    <property type="match status" value="1"/>
</dbReference>
<dbReference type="SMART" id="SM00387">
    <property type="entry name" value="HATPase_c"/>
    <property type="match status" value="1"/>
</dbReference>
<proteinExistence type="predicted"/>
<dbReference type="InterPro" id="IPR036097">
    <property type="entry name" value="HisK_dim/P_sf"/>
</dbReference>
<dbReference type="InterPro" id="IPR029016">
    <property type="entry name" value="GAF-like_dom_sf"/>
</dbReference>
<dbReference type="InterPro" id="IPR013655">
    <property type="entry name" value="PAS_fold_3"/>
</dbReference>
<comment type="catalytic activity">
    <reaction evidence="1">
        <text>ATP + protein L-histidine = ADP + protein N-phospho-L-histidine.</text>
        <dbReference type="EC" id="2.7.13.3"/>
    </reaction>
</comment>
<dbReference type="Gene3D" id="1.10.287.130">
    <property type="match status" value="1"/>
</dbReference>
<dbReference type="EMBL" id="CP067420">
    <property type="protein sequence ID" value="QQP89995.1"/>
    <property type="molecule type" value="Genomic_DNA"/>
</dbReference>
<dbReference type="PROSITE" id="PS50110">
    <property type="entry name" value="RESPONSE_REGULATORY"/>
    <property type="match status" value="1"/>
</dbReference>
<feature type="domain" description="Response regulatory" evidence="9">
    <location>
        <begin position="579"/>
        <end position="693"/>
    </location>
</feature>
<gene>
    <name evidence="11" type="ORF">IGS68_01585</name>
</gene>
<dbReference type="Pfam" id="PF00512">
    <property type="entry name" value="HisKA"/>
    <property type="match status" value="1"/>
</dbReference>
<dbReference type="CDD" id="cd00130">
    <property type="entry name" value="PAS"/>
    <property type="match status" value="1"/>
</dbReference>
<dbReference type="SMART" id="SM00448">
    <property type="entry name" value="REC"/>
    <property type="match status" value="1"/>
</dbReference>
<dbReference type="NCBIfam" id="TIGR00229">
    <property type="entry name" value="sensory_box"/>
    <property type="match status" value="1"/>
</dbReference>
<keyword evidence="4" id="KW-0808">Transferase</keyword>
<keyword evidence="3 6" id="KW-0597">Phosphoprotein</keyword>
<dbReference type="PANTHER" id="PTHR43047">
    <property type="entry name" value="TWO-COMPONENT HISTIDINE PROTEIN KINASE"/>
    <property type="match status" value="1"/>
</dbReference>
<dbReference type="Proteomes" id="UP000595197">
    <property type="component" value="Chromosome"/>
</dbReference>
<dbReference type="InterPro" id="IPR036890">
    <property type="entry name" value="HATPase_C_sf"/>
</dbReference>
<keyword evidence="7" id="KW-0175">Coiled coil</keyword>
<dbReference type="Pfam" id="PF02518">
    <property type="entry name" value="HATPase_c"/>
    <property type="match status" value="1"/>
</dbReference>
<evidence type="ECO:0000259" key="9">
    <source>
        <dbReference type="PROSITE" id="PS50110"/>
    </source>
</evidence>
<dbReference type="PANTHER" id="PTHR43047:SF9">
    <property type="entry name" value="HISTIDINE KINASE"/>
    <property type="match status" value="1"/>
</dbReference>
<dbReference type="Pfam" id="PF13185">
    <property type="entry name" value="GAF_2"/>
    <property type="match status" value="1"/>
</dbReference>
<dbReference type="Gene3D" id="3.30.450.20">
    <property type="entry name" value="PAS domain"/>
    <property type="match status" value="1"/>
</dbReference>
<dbReference type="InterPro" id="IPR004358">
    <property type="entry name" value="Sig_transdc_His_kin-like_C"/>
</dbReference>
<dbReference type="InterPro" id="IPR035965">
    <property type="entry name" value="PAS-like_dom_sf"/>
</dbReference>
<feature type="domain" description="Histidine kinase" evidence="8">
    <location>
        <begin position="345"/>
        <end position="558"/>
    </location>
</feature>
<dbReference type="InterPro" id="IPR011006">
    <property type="entry name" value="CheY-like_superfamily"/>
</dbReference>
<dbReference type="SMART" id="SM00086">
    <property type="entry name" value="PAC"/>
    <property type="match status" value="1"/>
</dbReference>
<dbReference type="Gene3D" id="3.30.450.40">
    <property type="match status" value="1"/>
</dbReference>
<dbReference type="InterPro" id="IPR000014">
    <property type="entry name" value="PAS"/>
</dbReference>
<evidence type="ECO:0000256" key="3">
    <source>
        <dbReference type="ARBA" id="ARBA00022553"/>
    </source>
</evidence>
<dbReference type="SUPFAM" id="SSF55785">
    <property type="entry name" value="PYP-like sensor domain (PAS domain)"/>
    <property type="match status" value="1"/>
</dbReference>
<evidence type="ECO:0000256" key="1">
    <source>
        <dbReference type="ARBA" id="ARBA00000085"/>
    </source>
</evidence>
<reference evidence="11" key="1">
    <citation type="submission" date="2021-02" db="EMBL/GenBank/DDBJ databases">
        <title>Skermanella TT6 skin isolate.</title>
        <authorList>
            <person name="Lee K."/>
            <person name="Ganzorig M."/>
        </authorList>
    </citation>
    <scope>NUCLEOTIDE SEQUENCE</scope>
    <source>
        <strain evidence="11">TT6</strain>
    </source>
</reference>
<dbReference type="InterPro" id="IPR003018">
    <property type="entry name" value="GAF"/>
</dbReference>
<dbReference type="EC" id="2.7.13.3" evidence="2"/>
<dbReference type="InterPro" id="IPR001610">
    <property type="entry name" value="PAC"/>
</dbReference>
<dbReference type="Pfam" id="PF08447">
    <property type="entry name" value="PAS_3"/>
    <property type="match status" value="1"/>
</dbReference>
<evidence type="ECO:0000259" key="8">
    <source>
        <dbReference type="PROSITE" id="PS50109"/>
    </source>
</evidence>
<dbReference type="PRINTS" id="PR00344">
    <property type="entry name" value="BCTRLSENSOR"/>
</dbReference>
<dbReference type="SUPFAM" id="SSF52172">
    <property type="entry name" value="CheY-like"/>
    <property type="match status" value="1"/>
</dbReference>
<dbReference type="SUPFAM" id="SSF55781">
    <property type="entry name" value="GAF domain-like"/>
    <property type="match status" value="1"/>
</dbReference>
<dbReference type="InterPro" id="IPR005467">
    <property type="entry name" value="His_kinase_dom"/>
</dbReference>
<evidence type="ECO:0000256" key="2">
    <source>
        <dbReference type="ARBA" id="ARBA00012438"/>
    </source>
</evidence>
<dbReference type="SUPFAM" id="SSF55874">
    <property type="entry name" value="ATPase domain of HSP90 chaperone/DNA topoisomerase II/histidine kinase"/>
    <property type="match status" value="1"/>
</dbReference>
<feature type="coiled-coil region" evidence="7">
    <location>
        <begin position="2"/>
        <end position="29"/>
    </location>
</feature>
<dbReference type="InterPro" id="IPR001789">
    <property type="entry name" value="Sig_transdc_resp-reg_receiver"/>
</dbReference>
<name>A0ABX7B6I2_9PROT</name>
<dbReference type="CDD" id="cd00082">
    <property type="entry name" value="HisKA"/>
    <property type="match status" value="1"/>
</dbReference>
<dbReference type="PROSITE" id="PS50109">
    <property type="entry name" value="HIS_KIN"/>
    <property type="match status" value="1"/>
</dbReference>
<evidence type="ECO:0000256" key="5">
    <source>
        <dbReference type="ARBA" id="ARBA00022777"/>
    </source>
</evidence>
<keyword evidence="5" id="KW-0418">Kinase</keyword>
<dbReference type="RefSeq" id="WP_201076813.1">
    <property type="nucleotide sequence ID" value="NZ_CP067420.1"/>
</dbReference>
<dbReference type="SUPFAM" id="SSF47384">
    <property type="entry name" value="Homodimeric domain of signal transducing histidine kinase"/>
    <property type="match status" value="1"/>
</dbReference>
<protein>
    <recommendedName>
        <fullName evidence="2">histidine kinase</fullName>
        <ecNumber evidence="2">2.7.13.3</ecNumber>
    </recommendedName>
</protein>
<evidence type="ECO:0000259" key="10">
    <source>
        <dbReference type="PROSITE" id="PS50113"/>
    </source>
</evidence>
<dbReference type="InterPro" id="IPR003661">
    <property type="entry name" value="HisK_dim/P_dom"/>
</dbReference>
<dbReference type="SMART" id="SM00091">
    <property type="entry name" value="PAS"/>
    <property type="match status" value="1"/>
</dbReference>
<evidence type="ECO:0000256" key="6">
    <source>
        <dbReference type="PROSITE-ProRule" id="PRU00169"/>
    </source>
</evidence>